<protein>
    <submittedName>
        <fullName evidence="5">Helix-turn-helix domain-containing protein</fullName>
    </submittedName>
</protein>
<name>A0A936ZW59_9FLAO</name>
<dbReference type="RefSeq" id="WP_201916130.1">
    <property type="nucleotide sequence ID" value="NZ_BAABAX010000001.1"/>
</dbReference>
<dbReference type="PANTHER" id="PTHR43280">
    <property type="entry name" value="ARAC-FAMILY TRANSCRIPTIONAL REGULATOR"/>
    <property type="match status" value="1"/>
</dbReference>
<keyword evidence="6" id="KW-1185">Reference proteome</keyword>
<accession>A0A936ZW59</accession>
<keyword evidence="2" id="KW-0238">DNA-binding</keyword>
<dbReference type="InterPro" id="IPR011051">
    <property type="entry name" value="RmlC_Cupin_sf"/>
</dbReference>
<dbReference type="Gene3D" id="2.60.120.10">
    <property type="entry name" value="Jelly Rolls"/>
    <property type="match status" value="1"/>
</dbReference>
<dbReference type="Pfam" id="PF12833">
    <property type="entry name" value="HTH_18"/>
    <property type="match status" value="1"/>
</dbReference>
<organism evidence="5 6">
    <name type="scientific">Aquimarina mytili</name>
    <dbReference type="NCBI Taxonomy" id="874423"/>
    <lineage>
        <taxon>Bacteria</taxon>
        <taxon>Pseudomonadati</taxon>
        <taxon>Bacteroidota</taxon>
        <taxon>Flavobacteriia</taxon>
        <taxon>Flavobacteriales</taxon>
        <taxon>Flavobacteriaceae</taxon>
        <taxon>Aquimarina</taxon>
    </lineage>
</organism>
<reference evidence="5" key="1">
    <citation type="submission" date="2021-01" db="EMBL/GenBank/DDBJ databases">
        <authorList>
            <person name="Zhong Y.L."/>
        </authorList>
    </citation>
    <scope>NUCLEOTIDE SEQUENCE</scope>
    <source>
        <strain evidence="5">KCTC 23302</strain>
    </source>
</reference>
<comment type="caution">
    <text evidence="5">The sequence shown here is derived from an EMBL/GenBank/DDBJ whole genome shotgun (WGS) entry which is preliminary data.</text>
</comment>
<dbReference type="GO" id="GO:0003700">
    <property type="term" value="F:DNA-binding transcription factor activity"/>
    <property type="evidence" value="ECO:0007669"/>
    <property type="project" value="InterPro"/>
</dbReference>
<keyword evidence="3" id="KW-0804">Transcription</keyword>
<keyword evidence="1" id="KW-0805">Transcription regulation</keyword>
<dbReference type="PANTHER" id="PTHR43280:SF27">
    <property type="entry name" value="TRANSCRIPTIONAL REGULATOR MTLR"/>
    <property type="match status" value="1"/>
</dbReference>
<dbReference type="EMBL" id="JAERQJ010000001">
    <property type="protein sequence ID" value="MBL0682126.1"/>
    <property type="molecule type" value="Genomic_DNA"/>
</dbReference>
<dbReference type="SMART" id="SM00342">
    <property type="entry name" value="HTH_ARAC"/>
    <property type="match status" value="1"/>
</dbReference>
<evidence type="ECO:0000313" key="5">
    <source>
        <dbReference type="EMBL" id="MBL0682126.1"/>
    </source>
</evidence>
<evidence type="ECO:0000256" key="2">
    <source>
        <dbReference type="ARBA" id="ARBA00023125"/>
    </source>
</evidence>
<dbReference type="InterPro" id="IPR018060">
    <property type="entry name" value="HTH_AraC"/>
</dbReference>
<dbReference type="InterPro" id="IPR018062">
    <property type="entry name" value="HTH_AraC-typ_CS"/>
</dbReference>
<dbReference type="SUPFAM" id="SSF46689">
    <property type="entry name" value="Homeodomain-like"/>
    <property type="match status" value="2"/>
</dbReference>
<dbReference type="PRINTS" id="PR00032">
    <property type="entry name" value="HTHARAC"/>
</dbReference>
<dbReference type="Gene3D" id="1.10.10.60">
    <property type="entry name" value="Homeodomain-like"/>
    <property type="match status" value="2"/>
</dbReference>
<feature type="domain" description="HTH araC/xylS-type" evidence="4">
    <location>
        <begin position="180"/>
        <end position="279"/>
    </location>
</feature>
<sequence length="286" mass="33018">MKALPFKIPKSSTDTLIIQEDKGMVFYDKFHQHEEIQVSLIVSGEGSLIVGDTITNYKTDDILIFGSQVPHVLKSAPSSVRSYMISIFFTEKSFGKGFFELSEFSDLSNFFNNLLYGVKVISEKKQLKDQFFMLLKHKNRLDRLVIFLQVLKLLSLAKIETISSSITKNNYTDNEGKRMANVFQYVMTSFYGDISLQEVSDIANMTPNAFCRYFKQRTNKTFFQFLTEVRIENACQIISKEPDISIAEASYSSGFKNLSNFNRKFKRIKGMTPSEYRKRLYDSHLL</sequence>
<gene>
    <name evidence="5" type="ORF">JJQ60_01220</name>
</gene>
<dbReference type="InterPro" id="IPR020449">
    <property type="entry name" value="Tscrpt_reg_AraC-type_HTH"/>
</dbReference>
<dbReference type="InterPro" id="IPR009057">
    <property type="entry name" value="Homeodomain-like_sf"/>
</dbReference>
<dbReference type="AlphaFoldDB" id="A0A936ZW59"/>
<dbReference type="InterPro" id="IPR014710">
    <property type="entry name" value="RmlC-like_jellyroll"/>
</dbReference>
<evidence type="ECO:0000313" key="6">
    <source>
        <dbReference type="Proteomes" id="UP000651057"/>
    </source>
</evidence>
<evidence type="ECO:0000256" key="1">
    <source>
        <dbReference type="ARBA" id="ARBA00023015"/>
    </source>
</evidence>
<dbReference type="PROSITE" id="PS01124">
    <property type="entry name" value="HTH_ARAC_FAMILY_2"/>
    <property type="match status" value="1"/>
</dbReference>
<dbReference type="PROSITE" id="PS00041">
    <property type="entry name" value="HTH_ARAC_FAMILY_1"/>
    <property type="match status" value="1"/>
</dbReference>
<evidence type="ECO:0000259" key="4">
    <source>
        <dbReference type="PROSITE" id="PS01124"/>
    </source>
</evidence>
<proteinExistence type="predicted"/>
<dbReference type="SUPFAM" id="SSF51182">
    <property type="entry name" value="RmlC-like cupins"/>
    <property type="match status" value="1"/>
</dbReference>
<dbReference type="Proteomes" id="UP000651057">
    <property type="component" value="Unassembled WGS sequence"/>
</dbReference>
<dbReference type="GO" id="GO:0043565">
    <property type="term" value="F:sequence-specific DNA binding"/>
    <property type="evidence" value="ECO:0007669"/>
    <property type="project" value="InterPro"/>
</dbReference>
<evidence type="ECO:0000256" key="3">
    <source>
        <dbReference type="ARBA" id="ARBA00023163"/>
    </source>
</evidence>